<dbReference type="Proteomes" id="UP001460679">
    <property type="component" value="Chromosome"/>
</dbReference>
<evidence type="ECO:0000313" key="2">
    <source>
        <dbReference type="Proteomes" id="UP001460679"/>
    </source>
</evidence>
<name>A0ABZ2RQN8_9BACT</name>
<dbReference type="EMBL" id="CP148066">
    <property type="protein sequence ID" value="WXL28391.1"/>
    <property type="molecule type" value="Genomic_DNA"/>
</dbReference>
<evidence type="ECO:0000313" key="1">
    <source>
        <dbReference type="EMBL" id="WXL28391.1"/>
    </source>
</evidence>
<organism evidence="1 2">
    <name type="scientific">[Mycoplasma] gypis</name>
    <dbReference type="NCBI Taxonomy" id="92404"/>
    <lineage>
        <taxon>Bacteria</taxon>
        <taxon>Bacillati</taxon>
        <taxon>Mycoplasmatota</taxon>
        <taxon>Mycoplasmoidales</taxon>
        <taxon>Metamycoplasmataceae</taxon>
        <taxon>Metamycoplasma</taxon>
    </lineage>
</organism>
<protein>
    <recommendedName>
        <fullName evidence="3">DUF31 domain-containing protein</fullName>
    </recommendedName>
</protein>
<dbReference type="RefSeq" id="WP_205499198.1">
    <property type="nucleotide sequence ID" value="NZ_CP148066.1"/>
</dbReference>
<sequence length="621" mass="73424">MRKKSKINWKLLLSLGFVTFASLLGVASFSVYQGLQKKDDVLINNKMMSSDFIKRFNNKQIYLLNKFRPFLINDQNNNVHITLKNNEMFLNNQKILLSTKNLFNEQLSKQEALTKNGIFIGTQDVTYINKKVDAQKTDINTFFNEYKLEDIKNTADYFSWLDTTLPNFYKKNYDLVGLETFADIQSILFKISYDIHTGFFNDIYSSDFLQGIFFDFSWIRARSWLRDPLQKEFIEMLLLTYINSFNTDAVGLDIEFNDDIIENYDGDLIGFKLKLYDQEGNQLVREENQNKTFYLMGFRNYKYNKKYGVGEKLKEENIFNEYLVNPVLKFRYDNLFLVSDINSFINNLDDPRFISGRGLNYFLNKWGRDLIQIDVPEYKKNTDLAYNFIESEITNYFGTQQVLRAKIEILKRDGTKEYWWWLSSDFDDHGHKLKGMITDLLNQQIINEYDKHTPMFNPPKNFFNLEFGKLKKVNFQSPNINDFFNSNLFKAILEASDKSKYNQFPLNKYTRLWNGKIKADFEASWVHNQSLAVKYLETLINFYSLEYALNISKDNINTGLYKIQVEVLPTPYKAGVVELKLHFLDKDNNELLNQENQNTKIYWNGFKGFDETTDVSFTFVR</sequence>
<proteinExistence type="predicted"/>
<keyword evidence="2" id="KW-1185">Reference proteome</keyword>
<gene>
    <name evidence="1" type="ORF">WG616_03440</name>
</gene>
<dbReference type="NCBIfam" id="NF045963">
    <property type="entry name" value="MAG3240_fam"/>
    <property type="match status" value="1"/>
</dbReference>
<accession>A0ABZ2RQN8</accession>
<evidence type="ECO:0008006" key="3">
    <source>
        <dbReference type="Google" id="ProtNLM"/>
    </source>
</evidence>
<reference evidence="1" key="1">
    <citation type="submission" date="2024-03" db="EMBL/GenBank/DDBJ databases">
        <title>Complete genome sequence of Mycoplasma gypis type strain B1/T1.</title>
        <authorList>
            <person name="Spergser J."/>
        </authorList>
    </citation>
    <scope>NUCLEOTIDE SEQUENCE [LARGE SCALE GENOMIC DNA]</scope>
    <source>
        <strain evidence="1">B1/T1</strain>
    </source>
</reference>